<gene>
    <name evidence="3" type="ORF">KFL_004180080</name>
</gene>
<evidence type="ECO:0000256" key="2">
    <source>
        <dbReference type="SAM" id="MobiDB-lite"/>
    </source>
</evidence>
<reference evidence="3 4" key="1">
    <citation type="journal article" date="2014" name="Nat. Commun.">
        <title>Klebsormidium flaccidum genome reveals primary factors for plant terrestrial adaptation.</title>
        <authorList>
            <person name="Hori K."/>
            <person name="Maruyama F."/>
            <person name="Fujisawa T."/>
            <person name="Togashi T."/>
            <person name="Yamamoto N."/>
            <person name="Seo M."/>
            <person name="Sato S."/>
            <person name="Yamada T."/>
            <person name="Mori H."/>
            <person name="Tajima N."/>
            <person name="Moriyama T."/>
            <person name="Ikeuchi M."/>
            <person name="Watanabe M."/>
            <person name="Wada H."/>
            <person name="Kobayashi K."/>
            <person name="Saito M."/>
            <person name="Masuda T."/>
            <person name="Sasaki-Sekimoto Y."/>
            <person name="Mashiguchi K."/>
            <person name="Awai K."/>
            <person name="Shimojima M."/>
            <person name="Masuda S."/>
            <person name="Iwai M."/>
            <person name="Nobusawa T."/>
            <person name="Narise T."/>
            <person name="Kondo S."/>
            <person name="Saito H."/>
            <person name="Sato R."/>
            <person name="Murakawa M."/>
            <person name="Ihara Y."/>
            <person name="Oshima-Yamada Y."/>
            <person name="Ohtaka K."/>
            <person name="Satoh M."/>
            <person name="Sonobe K."/>
            <person name="Ishii M."/>
            <person name="Ohtani R."/>
            <person name="Kanamori-Sato M."/>
            <person name="Honoki R."/>
            <person name="Miyazaki D."/>
            <person name="Mochizuki H."/>
            <person name="Umetsu J."/>
            <person name="Higashi K."/>
            <person name="Shibata D."/>
            <person name="Kamiya Y."/>
            <person name="Sato N."/>
            <person name="Nakamura Y."/>
            <person name="Tabata S."/>
            <person name="Ida S."/>
            <person name="Kurokawa K."/>
            <person name="Ohta H."/>
        </authorList>
    </citation>
    <scope>NUCLEOTIDE SEQUENCE [LARGE SCALE GENOMIC DNA]</scope>
    <source>
        <strain evidence="3 4">NIES-2285</strain>
    </source>
</reference>
<protein>
    <submittedName>
        <fullName evidence="3">Uncharacterized protein</fullName>
    </submittedName>
</protein>
<feature type="coiled-coil region" evidence="1">
    <location>
        <begin position="532"/>
        <end position="559"/>
    </location>
</feature>
<feature type="compositionally biased region" description="Low complexity" evidence="2">
    <location>
        <begin position="16"/>
        <end position="39"/>
    </location>
</feature>
<keyword evidence="4" id="KW-1185">Reference proteome</keyword>
<name>A0A1Y1ICK2_KLENI</name>
<evidence type="ECO:0000313" key="3">
    <source>
        <dbReference type="EMBL" id="GAQ88323.1"/>
    </source>
</evidence>
<evidence type="ECO:0000313" key="4">
    <source>
        <dbReference type="Proteomes" id="UP000054558"/>
    </source>
</evidence>
<feature type="region of interest" description="Disordered" evidence="2">
    <location>
        <begin position="1"/>
        <end position="70"/>
    </location>
</feature>
<dbReference type="EMBL" id="DF237367">
    <property type="protein sequence ID" value="GAQ88323.1"/>
    <property type="molecule type" value="Genomic_DNA"/>
</dbReference>
<proteinExistence type="predicted"/>
<sequence>MTSASATVTSADPEVAGASMASMSSGAGRARAKGAAAAANPQDPLAPSPAVSASSSTVSGTQGPSLSRRAPGTEFFKVALETPPRARVLTFDGIDNLDSRTAGTGNYTNTNPNVEPSDGGLCAGNGFVVQIVNNALVVFDSASGIQLTVPVAINQLWQVAPYFPSPTTFGAYMTDPRCVFDRDTGRFFLSAVFINRNETTGDFIAPSATLFAVTASGDPRAHYALYRLPTTNDGTEGTPNLAPTCPCSLDEPKLAVSADALIVNGLVFTLFTGELVSQDVYAMSKFALAAGDASVPTAAYVNSTATRVEGNVSFINVARVSPDEQFPTEAGGVVYFVSDTDFTCSGVPVRQLALFALVNTRALRERNPDVRKLELVQTLVDSLIEYNNCEIGLSPFGGLPVTQKSGLRVLNTTAPLELLSSNDDSVREPVFAHGNLFVGLNDIVPGDSNRPPTVGIAFFLIKPSVTPGENGRPAEVTGPVFKAGVIAVENRRVAEHSVSVSSMGPAWLASPSRAPTCSEEAVGSEPVLAMRTQKIEADLENLRRELSALQASVADVRNESEESVKVCKEEASSVRNETENLRGLVSRQRDVAKQVEGLRQELEQGLAGSDARVSKVERDMRASERALAQKLALVRGANGERLDDLEERLPSPAAEKAEAVACASKRTEDQLARVEERIGLMLGLVSKGGQGTFFLLEPLSQRGLRQL</sequence>
<feature type="compositionally biased region" description="Low complexity" evidence="2">
    <location>
        <begin position="48"/>
        <end position="59"/>
    </location>
</feature>
<feature type="compositionally biased region" description="Polar residues" evidence="2">
    <location>
        <begin position="1"/>
        <end position="10"/>
    </location>
</feature>
<keyword evidence="1" id="KW-0175">Coiled coil</keyword>
<dbReference type="AlphaFoldDB" id="A0A1Y1ICK2"/>
<dbReference type="OrthoDB" id="434253at2759"/>
<evidence type="ECO:0000256" key="1">
    <source>
        <dbReference type="SAM" id="Coils"/>
    </source>
</evidence>
<accession>A0A1Y1ICK2</accession>
<dbReference type="Proteomes" id="UP000054558">
    <property type="component" value="Unassembled WGS sequence"/>
</dbReference>
<organism evidence="3 4">
    <name type="scientific">Klebsormidium nitens</name>
    <name type="common">Green alga</name>
    <name type="synonym">Ulothrix nitens</name>
    <dbReference type="NCBI Taxonomy" id="105231"/>
    <lineage>
        <taxon>Eukaryota</taxon>
        <taxon>Viridiplantae</taxon>
        <taxon>Streptophyta</taxon>
        <taxon>Klebsormidiophyceae</taxon>
        <taxon>Klebsormidiales</taxon>
        <taxon>Klebsormidiaceae</taxon>
        <taxon>Klebsormidium</taxon>
    </lineage>
</organism>